<dbReference type="PROSITE" id="PS51462">
    <property type="entry name" value="NUDIX"/>
    <property type="match status" value="1"/>
</dbReference>
<organism evidence="2 3">
    <name type="scientific">Ktedonosporobacter rubrisoli</name>
    <dbReference type="NCBI Taxonomy" id="2509675"/>
    <lineage>
        <taxon>Bacteria</taxon>
        <taxon>Bacillati</taxon>
        <taxon>Chloroflexota</taxon>
        <taxon>Ktedonobacteria</taxon>
        <taxon>Ktedonobacterales</taxon>
        <taxon>Ktedonosporobacteraceae</taxon>
        <taxon>Ktedonosporobacter</taxon>
    </lineage>
</organism>
<dbReference type="InterPro" id="IPR015797">
    <property type="entry name" value="NUDIX_hydrolase-like_dom_sf"/>
</dbReference>
<dbReference type="Proteomes" id="UP000290365">
    <property type="component" value="Chromosome"/>
</dbReference>
<dbReference type="Gene3D" id="3.90.79.10">
    <property type="entry name" value="Nucleoside Triphosphate Pyrophosphohydrolase"/>
    <property type="match status" value="1"/>
</dbReference>
<name>A0A4P6JYH0_KTERU</name>
<dbReference type="RefSeq" id="WP_129891596.1">
    <property type="nucleotide sequence ID" value="NZ_CP035758.1"/>
</dbReference>
<keyword evidence="2" id="KW-0378">Hydrolase</keyword>
<evidence type="ECO:0000313" key="3">
    <source>
        <dbReference type="Proteomes" id="UP000290365"/>
    </source>
</evidence>
<sequence length="268" mass="30676">MIEFEVIARGLYRPQQFIIEYRPELRMPLTPDIQAWMDEQWTQKLARARQDGTLLFDAPLFRFIEAQAGADDTLHLTLGETSYKQYVTTRMPAFAQGRARQELGNALSVCSVVETSDDYILLDKRQGVDVYVGRYHVIGGFFERERDMAAQPDPFGAMRREIREETGVQAEDISEQYCLGVVYDLATPHAELCFLTRLHISLAEVLKREPEEDEIKQLLSLKVSAESLREFIVSQHGNISATGEPNLLFYGAWKFGEAWYAELLTGLR</sequence>
<dbReference type="AlphaFoldDB" id="A0A4P6JYH0"/>
<feature type="domain" description="Nudix hydrolase" evidence="1">
    <location>
        <begin position="102"/>
        <end position="245"/>
    </location>
</feature>
<keyword evidence="3" id="KW-1185">Reference proteome</keyword>
<proteinExistence type="predicted"/>
<dbReference type="KEGG" id="kbs:EPA93_32990"/>
<dbReference type="OrthoDB" id="147423at2"/>
<gene>
    <name evidence="2" type="ORF">EPA93_32990</name>
</gene>
<accession>A0A4P6JYH0</accession>
<evidence type="ECO:0000313" key="2">
    <source>
        <dbReference type="EMBL" id="QBD80532.1"/>
    </source>
</evidence>
<protein>
    <submittedName>
        <fullName evidence="2">NUDIX hydrolase</fullName>
    </submittedName>
</protein>
<reference evidence="2 3" key="1">
    <citation type="submission" date="2019-01" db="EMBL/GenBank/DDBJ databases">
        <title>Ktedonosporobacter rubrisoli SCAWS-G2.</title>
        <authorList>
            <person name="Huang Y."/>
            <person name="Yan B."/>
        </authorList>
    </citation>
    <scope>NUCLEOTIDE SEQUENCE [LARGE SCALE GENOMIC DNA]</scope>
    <source>
        <strain evidence="2 3">SCAWS-G2</strain>
    </source>
</reference>
<dbReference type="InterPro" id="IPR000086">
    <property type="entry name" value="NUDIX_hydrolase_dom"/>
</dbReference>
<evidence type="ECO:0000259" key="1">
    <source>
        <dbReference type="PROSITE" id="PS51462"/>
    </source>
</evidence>
<dbReference type="GO" id="GO:0016787">
    <property type="term" value="F:hydrolase activity"/>
    <property type="evidence" value="ECO:0007669"/>
    <property type="project" value="UniProtKB-KW"/>
</dbReference>
<dbReference type="EMBL" id="CP035758">
    <property type="protein sequence ID" value="QBD80532.1"/>
    <property type="molecule type" value="Genomic_DNA"/>
</dbReference>
<dbReference type="SUPFAM" id="SSF55811">
    <property type="entry name" value="Nudix"/>
    <property type="match status" value="1"/>
</dbReference>